<dbReference type="AlphaFoldDB" id="A0A1H9VC68"/>
<feature type="domain" description="Peptidase M3A/M3B catalytic" evidence="7">
    <location>
        <begin position="312"/>
        <end position="546"/>
    </location>
</feature>
<evidence type="ECO:0000256" key="3">
    <source>
        <dbReference type="ARBA" id="ARBA00022801"/>
    </source>
</evidence>
<dbReference type="InterPro" id="IPR001567">
    <property type="entry name" value="Pept_M3A_M3B_dom"/>
</dbReference>
<dbReference type="GO" id="GO:0006508">
    <property type="term" value="P:proteolysis"/>
    <property type="evidence" value="ECO:0007669"/>
    <property type="project" value="UniProtKB-KW"/>
</dbReference>
<proteinExistence type="inferred from homology"/>
<dbReference type="NCBIfam" id="TIGR02289">
    <property type="entry name" value="M3_not_pepF"/>
    <property type="match status" value="1"/>
</dbReference>
<evidence type="ECO:0000256" key="2">
    <source>
        <dbReference type="ARBA" id="ARBA00022723"/>
    </source>
</evidence>
<dbReference type="EMBL" id="FOGJ01000022">
    <property type="protein sequence ID" value="SES18827.1"/>
    <property type="molecule type" value="Genomic_DNA"/>
</dbReference>
<evidence type="ECO:0000256" key="4">
    <source>
        <dbReference type="ARBA" id="ARBA00022833"/>
    </source>
</evidence>
<dbReference type="Pfam" id="PF01432">
    <property type="entry name" value="Peptidase_M3"/>
    <property type="match status" value="2"/>
</dbReference>
<reference evidence="8 9" key="1">
    <citation type="submission" date="2016-10" db="EMBL/GenBank/DDBJ databases">
        <authorList>
            <person name="de Groot N.N."/>
        </authorList>
    </citation>
    <scope>NUCLEOTIDE SEQUENCE [LARGE SCALE GENOMIC DNA]</scope>
    <source>
        <strain evidence="8 9">AR40</strain>
    </source>
</reference>
<protein>
    <submittedName>
        <fullName evidence="8">Oligoendopeptidase, M3 family</fullName>
    </submittedName>
</protein>
<evidence type="ECO:0000256" key="1">
    <source>
        <dbReference type="ARBA" id="ARBA00022670"/>
    </source>
</evidence>
<dbReference type="GO" id="GO:0046872">
    <property type="term" value="F:metal ion binding"/>
    <property type="evidence" value="ECO:0007669"/>
    <property type="project" value="UniProtKB-UniRule"/>
</dbReference>
<gene>
    <name evidence="8" type="ORF">SAMN04487884_12239</name>
</gene>
<keyword evidence="5 6" id="KW-0482">Metalloprotease</keyword>
<keyword evidence="3 6" id="KW-0378">Hydrolase</keyword>
<evidence type="ECO:0000313" key="9">
    <source>
        <dbReference type="Proteomes" id="UP000182584"/>
    </source>
</evidence>
<dbReference type="Gene3D" id="1.10.1370.30">
    <property type="match status" value="1"/>
</dbReference>
<keyword evidence="2 6" id="KW-0479">Metal-binding</keyword>
<name>A0A1H9VC68_BUTFI</name>
<dbReference type="GO" id="GO:0004222">
    <property type="term" value="F:metalloendopeptidase activity"/>
    <property type="evidence" value="ECO:0007669"/>
    <property type="project" value="InterPro"/>
</dbReference>
<evidence type="ECO:0000256" key="5">
    <source>
        <dbReference type="ARBA" id="ARBA00023049"/>
    </source>
</evidence>
<comment type="similarity">
    <text evidence="6">Belongs to the peptidase M3 family.</text>
</comment>
<dbReference type="SUPFAM" id="SSF55486">
    <property type="entry name" value="Metalloproteases ('zincins'), catalytic domain"/>
    <property type="match status" value="1"/>
</dbReference>
<organism evidence="8 9">
    <name type="scientific">Butyrivibrio fibrisolvens</name>
    <dbReference type="NCBI Taxonomy" id="831"/>
    <lineage>
        <taxon>Bacteria</taxon>
        <taxon>Bacillati</taxon>
        <taxon>Bacillota</taxon>
        <taxon>Clostridia</taxon>
        <taxon>Lachnospirales</taxon>
        <taxon>Lachnospiraceae</taxon>
        <taxon>Butyrivibrio</taxon>
    </lineage>
</organism>
<dbReference type="CDD" id="cd09606">
    <property type="entry name" value="M3B_PepF"/>
    <property type="match status" value="1"/>
</dbReference>
<dbReference type="RefSeq" id="WP_074757551.1">
    <property type="nucleotide sequence ID" value="NZ_FOGJ01000022.1"/>
</dbReference>
<dbReference type="InterPro" id="IPR011976">
    <property type="entry name" value="Pept_M3B_oligopep-rel"/>
</dbReference>
<sequence>MKFSEMQYTRPDIDKVKKEYAELTKKMEEAASGEEQWEIHQKYYELSDRIMTQSVIAEIRHDVDMTDEFYEKESDFFNEVNPIIANIDVEYKKKLLHSKFRPYLEDKIGKVAFKNMELAENSVAEKILPLMQEENKLQDEYNKLLATAKIDWNGETLNLSLMNPYLNSPDPEVRKEAWKKYSAFYEDNAEALDDLYDKLVKNRTKQGEEMGHKNYLPLGYARMQRNNYGPADLKAFREQVKKDFVPFAEKLHEVRRKRLGLSKLHFEDEGVYFANGNPAPIGTPEQILEAGRKMYNELSPETAEFMNFMCDNELFDVLGRKTKKTGGYMTYLPDYKSPFIFANFNGSSSDADVITHECGHAFQGFVVRNELIREHQDITMETAETHSMAMEFFTDPWMKLFFGDRAKDYSDMHFEDSCIFIPYGTMVDEFQHIAYENPGLSPKDRNGVWRDLERQYKPHLDYSGNDYYEGGAFWQNKHHIYDCPLYYIDYCIAGTDALQYKVWMDKDYKAAWNSYLELCKLSASDFFDSMITRVGLNNPFEDGCLKNVVKQLEKTMGL</sequence>
<feature type="domain" description="Peptidase M3A/M3B catalytic" evidence="7">
    <location>
        <begin position="166"/>
        <end position="266"/>
    </location>
</feature>
<evidence type="ECO:0000313" key="8">
    <source>
        <dbReference type="EMBL" id="SES18827.1"/>
    </source>
</evidence>
<evidence type="ECO:0000259" key="7">
    <source>
        <dbReference type="Pfam" id="PF01432"/>
    </source>
</evidence>
<dbReference type="Proteomes" id="UP000182584">
    <property type="component" value="Unassembled WGS sequence"/>
</dbReference>
<dbReference type="eggNOG" id="COG1164">
    <property type="taxonomic scope" value="Bacteria"/>
</dbReference>
<dbReference type="OrthoDB" id="9762795at2"/>
<keyword evidence="1 6" id="KW-0645">Protease</keyword>
<evidence type="ECO:0000256" key="6">
    <source>
        <dbReference type="RuleBase" id="RU003435"/>
    </source>
</evidence>
<keyword evidence="4 6" id="KW-0862">Zinc</keyword>
<comment type="cofactor">
    <cofactor evidence="6">
        <name>Zn(2+)</name>
        <dbReference type="ChEBI" id="CHEBI:29105"/>
    </cofactor>
    <text evidence="6">Binds 1 zinc ion.</text>
</comment>
<accession>A0A1H9VC68</accession>